<evidence type="ECO:0000256" key="3">
    <source>
        <dbReference type="RuleBase" id="RU362073"/>
    </source>
</evidence>
<dbReference type="PANTHER" id="PTHR42792:SF2">
    <property type="entry name" value="FLAGELLIN"/>
    <property type="match status" value="1"/>
</dbReference>
<feature type="domain" description="Flagellin C-terminal" evidence="5">
    <location>
        <begin position="173"/>
        <end position="257"/>
    </location>
</feature>
<comment type="function">
    <text evidence="3">Flagellin is the subunit protein which polymerizes to form the filaments of bacterial flagella.</text>
</comment>
<accession>A0A101ER22</accession>
<evidence type="ECO:0000259" key="4">
    <source>
        <dbReference type="Pfam" id="PF00669"/>
    </source>
</evidence>
<gene>
    <name evidence="6" type="ORF">XD57_0576</name>
</gene>
<dbReference type="GO" id="GO:0005198">
    <property type="term" value="F:structural molecule activity"/>
    <property type="evidence" value="ECO:0007669"/>
    <property type="project" value="UniProtKB-UniRule"/>
</dbReference>
<comment type="similarity">
    <text evidence="1 3">Belongs to the bacterial flagellin family.</text>
</comment>
<evidence type="ECO:0000256" key="1">
    <source>
        <dbReference type="ARBA" id="ARBA00005709"/>
    </source>
</evidence>
<feature type="domain" description="Flagellin N-terminal" evidence="4">
    <location>
        <begin position="33"/>
        <end position="127"/>
    </location>
</feature>
<dbReference type="InterPro" id="IPR001029">
    <property type="entry name" value="Flagellin_N"/>
</dbReference>
<evidence type="ECO:0000313" key="7">
    <source>
        <dbReference type="Proteomes" id="UP000058636"/>
    </source>
</evidence>
<evidence type="ECO:0000256" key="2">
    <source>
        <dbReference type="ARBA" id="ARBA00023143"/>
    </source>
</evidence>
<keyword evidence="6" id="KW-0966">Cell projection</keyword>
<dbReference type="PATRIC" id="fig|93930.3.peg.1420"/>
<proteinExistence type="inferred from homology"/>
<evidence type="ECO:0000259" key="5">
    <source>
        <dbReference type="Pfam" id="PF00700"/>
    </source>
</evidence>
<dbReference type="InterPro" id="IPR046358">
    <property type="entry name" value="Flagellin_C"/>
</dbReference>
<dbReference type="OMA" id="RSQINDT"/>
<keyword evidence="3" id="KW-0964">Secreted</keyword>
<protein>
    <recommendedName>
        <fullName evidence="3">Flagellin</fullName>
    </recommendedName>
</protein>
<dbReference type="Proteomes" id="UP000058636">
    <property type="component" value="Unassembled WGS sequence"/>
</dbReference>
<comment type="subcellular location">
    <subcellularLocation>
        <location evidence="3">Secreted</location>
    </subcellularLocation>
    <subcellularLocation>
        <location evidence="3">Bacterial flagellum</location>
    </subcellularLocation>
</comment>
<keyword evidence="6" id="KW-0969">Cilium</keyword>
<name>A0A101ER22_9THEM</name>
<dbReference type="SUPFAM" id="SSF64518">
    <property type="entry name" value="Phase 1 flagellin"/>
    <property type="match status" value="1"/>
</dbReference>
<organism evidence="6 7">
    <name type="scientific">Thermotoga petrophila</name>
    <dbReference type="NCBI Taxonomy" id="93929"/>
    <lineage>
        <taxon>Bacteria</taxon>
        <taxon>Thermotogati</taxon>
        <taxon>Thermotogota</taxon>
        <taxon>Thermotogae</taxon>
        <taxon>Thermotogales</taxon>
        <taxon>Thermotogaceae</taxon>
        <taxon>Thermotoga</taxon>
    </lineage>
</organism>
<reference evidence="6 7" key="1">
    <citation type="journal article" date="2015" name="MBio">
        <title>Genome-Resolved Metagenomic Analysis Reveals Roles for Candidate Phyla and Other Microbial Community Members in Biogeochemical Transformations in Oil Reservoirs.</title>
        <authorList>
            <person name="Hu P."/>
            <person name="Tom L."/>
            <person name="Singh A."/>
            <person name="Thomas B.C."/>
            <person name="Baker B.J."/>
            <person name="Piceno Y.M."/>
            <person name="Andersen G.L."/>
            <person name="Banfield J.F."/>
        </authorList>
    </citation>
    <scope>NUCLEOTIDE SEQUENCE [LARGE SCALE GENOMIC DNA]</scope>
    <source>
        <strain evidence="6">46_26</strain>
    </source>
</reference>
<dbReference type="AlphaFoldDB" id="A0A101ER22"/>
<sequence>MRVNDVSLMRYIQQLSLERKAPTPGSFLFNTVSELTIQQKLRGQIEGYKTTLSQIYNGIGLLNTADSGLESISTSLQRARELAVQASNATLTDVERSMTQKEYEEIMRGVKRIIQQTTYNEQRVLAGDVRNLVIQTGPNEGQNVTVNIPNLEETLSELFEVDLSTFEGAQRSLETIDQALENISQIRGNVGSWMNRLESSARSVMNSYTELFKTESLFEPNVAELLLESTKEDILRQTALTGILFRMENAGNVLKLLM</sequence>
<dbReference type="GO" id="GO:0009288">
    <property type="term" value="C:bacterial-type flagellum"/>
    <property type="evidence" value="ECO:0007669"/>
    <property type="project" value="UniProtKB-SubCell"/>
</dbReference>
<dbReference type="Pfam" id="PF00669">
    <property type="entry name" value="Flagellin_N"/>
    <property type="match status" value="1"/>
</dbReference>
<dbReference type="PANTHER" id="PTHR42792">
    <property type="entry name" value="FLAGELLIN"/>
    <property type="match status" value="1"/>
</dbReference>
<dbReference type="InterPro" id="IPR001492">
    <property type="entry name" value="Flagellin"/>
</dbReference>
<dbReference type="Gene3D" id="1.20.1330.10">
    <property type="entry name" value="f41 fragment of flagellin, N-terminal domain"/>
    <property type="match status" value="1"/>
</dbReference>
<comment type="caution">
    <text evidence="6">The sequence shown here is derived from an EMBL/GenBank/DDBJ whole genome shotgun (WGS) entry which is preliminary data.</text>
</comment>
<evidence type="ECO:0000313" key="6">
    <source>
        <dbReference type="EMBL" id="KUK23313.1"/>
    </source>
</evidence>
<dbReference type="PRINTS" id="PR00207">
    <property type="entry name" value="FLAGELLIN"/>
</dbReference>
<dbReference type="Pfam" id="PF00700">
    <property type="entry name" value="Flagellin_C"/>
    <property type="match status" value="1"/>
</dbReference>
<dbReference type="EMBL" id="LGFG01000032">
    <property type="protein sequence ID" value="KUK23313.1"/>
    <property type="molecule type" value="Genomic_DNA"/>
</dbReference>
<dbReference type="GO" id="GO:0005576">
    <property type="term" value="C:extracellular region"/>
    <property type="evidence" value="ECO:0007669"/>
    <property type="project" value="UniProtKB-SubCell"/>
</dbReference>
<keyword evidence="6" id="KW-0282">Flagellum</keyword>
<keyword evidence="2 3" id="KW-0975">Bacterial flagellum</keyword>